<dbReference type="AlphaFoldDB" id="A0A9P6R3Y9"/>
<accession>A0A9P6R3Y9</accession>
<dbReference type="Proteomes" id="UP000823405">
    <property type="component" value="Unassembled WGS sequence"/>
</dbReference>
<protein>
    <submittedName>
        <fullName evidence="1">Uncharacterized protein</fullName>
    </submittedName>
</protein>
<comment type="caution">
    <text evidence="1">The sequence shown here is derived from an EMBL/GenBank/DDBJ whole genome shotgun (WGS) entry which is preliminary data.</text>
</comment>
<organism evidence="1 2">
    <name type="scientific">Linnemannia gamsii</name>
    <dbReference type="NCBI Taxonomy" id="64522"/>
    <lineage>
        <taxon>Eukaryota</taxon>
        <taxon>Fungi</taxon>
        <taxon>Fungi incertae sedis</taxon>
        <taxon>Mucoromycota</taxon>
        <taxon>Mortierellomycotina</taxon>
        <taxon>Mortierellomycetes</taxon>
        <taxon>Mortierellales</taxon>
        <taxon>Mortierellaceae</taxon>
        <taxon>Linnemannia</taxon>
    </lineage>
</organism>
<dbReference type="OrthoDB" id="2442149at2759"/>
<evidence type="ECO:0000313" key="2">
    <source>
        <dbReference type="Proteomes" id="UP000823405"/>
    </source>
</evidence>
<dbReference type="EMBL" id="JAAAIN010000937">
    <property type="protein sequence ID" value="KAG0309407.1"/>
    <property type="molecule type" value="Genomic_DNA"/>
</dbReference>
<evidence type="ECO:0000313" key="1">
    <source>
        <dbReference type="EMBL" id="KAG0309407.1"/>
    </source>
</evidence>
<name>A0A9P6R3Y9_9FUNG</name>
<keyword evidence="2" id="KW-1185">Reference proteome</keyword>
<gene>
    <name evidence="1" type="ORF">BGZ97_013086</name>
</gene>
<reference evidence="1" key="1">
    <citation type="journal article" date="2020" name="Fungal Divers.">
        <title>Resolving the Mortierellaceae phylogeny through synthesis of multi-gene phylogenetics and phylogenomics.</title>
        <authorList>
            <person name="Vandepol N."/>
            <person name="Liber J."/>
            <person name="Desiro A."/>
            <person name="Na H."/>
            <person name="Kennedy M."/>
            <person name="Barry K."/>
            <person name="Grigoriev I.V."/>
            <person name="Miller A.N."/>
            <person name="O'Donnell K."/>
            <person name="Stajich J.E."/>
            <person name="Bonito G."/>
        </authorList>
    </citation>
    <scope>NUCLEOTIDE SEQUENCE</scope>
    <source>
        <strain evidence="1">NVP60</strain>
    </source>
</reference>
<sequence>MPIMKISPLVRRREQHQRNIHRLMHEGREVEVMRRRGVATVMDTSEEGDESEEEVGVEMAGVVFTGASIQQQQQTQSAFHERAHMQAKQEFAMLVAESSKAYQGILQQQQQQRALAAEAAAAAVIAEEQRRRNSWPRQQQQQQFLSTGGGGGISYTNVPLTFQQQQHQQQQQQAYLQQQQQQQQRLIQLQQVQQQQRQLQFQQQKQLLLQQQQQQQRQIYKQRMYATSNPSFNIQTSPQHQQVQAIQTPQERGANAINMAQTMNQNNAATTASNWSYTSQHAASTGHLPLC</sequence>
<proteinExistence type="predicted"/>